<proteinExistence type="predicted"/>
<dbReference type="EnsemblMetazoa" id="ACOM023122-RA">
    <property type="protein sequence ID" value="ACOM023122-PA.1"/>
    <property type="gene ID" value="ACOM023122"/>
</dbReference>
<dbReference type="Proteomes" id="UP000075882">
    <property type="component" value="Unassembled WGS sequence"/>
</dbReference>
<reference evidence="1" key="1">
    <citation type="submission" date="2022-08" db="UniProtKB">
        <authorList>
            <consortium name="EnsemblMetazoa"/>
        </authorList>
    </citation>
    <scope>IDENTIFICATION</scope>
</reference>
<name>A0A8W7P0B0_ANOCL</name>
<organism evidence="1">
    <name type="scientific">Anopheles coluzzii</name>
    <name type="common">African malaria mosquito</name>
    <dbReference type="NCBI Taxonomy" id="1518534"/>
    <lineage>
        <taxon>Eukaryota</taxon>
        <taxon>Metazoa</taxon>
        <taxon>Ecdysozoa</taxon>
        <taxon>Arthropoda</taxon>
        <taxon>Hexapoda</taxon>
        <taxon>Insecta</taxon>
        <taxon>Pterygota</taxon>
        <taxon>Neoptera</taxon>
        <taxon>Endopterygota</taxon>
        <taxon>Diptera</taxon>
        <taxon>Nematocera</taxon>
        <taxon>Culicoidea</taxon>
        <taxon>Culicidae</taxon>
        <taxon>Anophelinae</taxon>
        <taxon>Anopheles</taxon>
    </lineage>
</organism>
<protein>
    <submittedName>
        <fullName evidence="1">Uncharacterized protein</fullName>
    </submittedName>
</protein>
<dbReference type="AlphaFoldDB" id="A0A8W7P0B0"/>
<sequence length="169" mass="18101">MLGPLGGLHPPLRLTKLISPTAGMLEKDVEPLLHGFPAPMVENVFGLERLVDRQRYRVVRVRHAQILAPARRRTATPISSSSSASACSMMMQAHRHTRQLVHIVIHIDVVVIIIVVPLCCPGWPPPHPADRSTGTAIGSGFYASSVSAHACGAVRTRAPACPAETGAET</sequence>
<evidence type="ECO:0000313" key="1">
    <source>
        <dbReference type="EnsemblMetazoa" id="ACOM023122-PA.1"/>
    </source>
</evidence>
<accession>A0A8W7P0B0</accession>